<accession>A0A497F0W6</accession>
<evidence type="ECO:0000256" key="1">
    <source>
        <dbReference type="ARBA" id="ARBA00023002"/>
    </source>
</evidence>
<sequence length="242" mass="26980">MRVLLYPGCMAALRYPHIEVSTKEILGKLGHQVFQLDHIICCGSCILESINRMQWLSFASYILAQAEALRCDLIVTTCGTCTSTISKVREALLEDSEDLNQINAKLSKLNLKLSKPPNVHHITELLHQELHRLPRPRQNKGTAFIQNACNLTMTGRLPLSALAELVEAAGYEVIKHECSNICCGGSNMVTRREVFDVLAEKHYKCFGGQNPDIIVVSCSTSYMAFVEMGFADKVKFVSELFS</sequence>
<dbReference type="PANTHER" id="PTHR42947">
    <property type="entry name" value="COB--COM HETERODISULFIDE REDUCTASE SUBUNIT B 1"/>
    <property type="match status" value="1"/>
</dbReference>
<dbReference type="Proteomes" id="UP000272051">
    <property type="component" value="Unassembled WGS sequence"/>
</dbReference>
<feature type="domain" description="Cysteine-rich" evidence="2">
    <location>
        <begin position="148"/>
        <end position="223"/>
    </location>
</feature>
<dbReference type="EMBL" id="QMQX01000028">
    <property type="protein sequence ID" value="RLE52949.1"/>
    <property type="molecule type" value="Genomic_DNA"/>
</dbReference>
<keyword evidence="1" id="KW-0560">Oxidoreductase</keyword>
<name>A0A497F0W6_9CREN</name>
<evidence type="ECO:0000259" key="2">
    <source>
        <dbReference type="Pfam" id="PF02754"/>
    </source>
</evidence>
<dbReference type="GO" id="GO:0016491">
    <property type="term" value="F:oxidoreductase activity"/>
    <property type="evidence" value="ECO:0007669"/>
    <property type="project" value="UniProtKB-KW"/>
</dbReference>
<feature type="domain" description="Cysteine-rich" evidence="2">
    <location>
        <begin position="3"/>
        <end position="85"/>
    </location>
</feature>
<comment type="caution">
    <text evidence="3">The sequence shown here is derived from an EMBL/GenBank/DDBJ whole genome shotgun (WGS) entry which is preliminary data.</text>
</comment>
<proteinExistence type="predicted"/>
<evidence type="ECO:0000313" key="4">
    <source>
        <dbReference type="Proteomes" id="UP000272051"/>
    </source>
</evidence>
<reference evidence="3 4" key="1">
    <citation type="submission" date="2018-06" db="EMBL/GenBank/DDBJ databases">
        <title>Extensive metabolic versatility and redundancy in microbially diverse, dynamic hydrothermal sediments.</title>
        <authorList>
            <person name="Dombrowski N."/>
            <person name="Teske A."/>
            <person name="Baker B.J."/>
        </authorList>
    </citation>
    <scope>NUCLEOTIDE SEQUENCE [LARGE SCALE GENOMIC DNA]</scope>
    <source>
        <strain evidence="3">B34_G17</strain>
    </source>
</reference>
<protein>
    <recommendedName>
        <fullName evidence="2">Cysteine-rich domain-containing protein</fullName>
    </recommendedName>
</protein>
<dbReference type="Pfam" id="PF02754">
    <property type="entry name" value="CCG"/>
    <property type="match status" value="2"/>
</dbReference>
<dbReference type="Gene3D" id="1.20.1050.140">
    <property type="match status" value="1"/>
</dbReference>
<dbReference type="AlphaFoldDB" id="A0A497F0W6"/>
<gene>
    <name evidence="3" type="ORF">DRJ33_02385</name>
</gene>
<dbReference type="InterPro" id="IPR051278">
    <property type="entry name" value="HdrB/HdrD_reductase"/>
</dbReference>
<evidence type="ECO:0000313" key="3">
    <source>
        <dbReference type="EMBL" id="RLE52949.1"/>
    </source>
</evidence>
<dbReference type="PANTHER" id="PTHR42947:SF1">
    <property type="entry name" value="COB--COM HETERODISULFIDE REDUCTASE SUBUNIT B 1"/>
    <property type="match status" value="1"/>
</dbReference>
<dbReference type="InterPro" id="IPR004017">
    <property type="entry name" value="Cys_rich_dom"/>
</dbReference>
<organism evidence="3 4">
    <name type="scientific">Thermoproteota archaeon</name>
    <dbReference type="NCBI Taxonomy" id="2056631"/>
    <lineage>
        <taxon>Archaea</taxon>
        <taxon>Thermoproteota</taxon>
    </lineage>
</organism>